<dbReference type="Proteomes" id="UP000241362">
    <property type="component" value="Unassembled WGS sequence"/>
</dbReference>
<evidence type="ECO:0000313" key="4">
    <source>
        <dbReference type="Proteomes" id="UP000241362"/>
    </source>
</evidence>
<feature type="chain" id="PRO_5015512381" description="Thiol:disulfide interchange protein DsbD N-terminal domain-containing protein" evidence="1">
    <location>
        <begin position="26"/>
        <end position="273"/>
    </location>
</feature>
<proteinExistence type="predicted"/>
<dbReference type="Pfam" id="PF11412">
    <property type="entry name" value="DsbD_N"/>
    <property type="match status" value="1"/>
</dbReference>
<dbReference type="EMBL" id="PZKE01000010">
    <property type="protein sequence ID" value="PTE13945.1"/>
    <property type="molecule type" value="Genomic_DNA"/>
</dbReference>
<evidence type="ECO:0000259" key="2">
    <source>
        <dbReference type="Pfam" id="PF11412"/>
    </source>
</evidence>
<gene>
    <name evidence="3" type="ORF">C5F44_11540</name>
</gene>
<keyword evidence="1" id="KW-0732">Signal</keyword>
<sequence length="273" mass="28855">MIIRALARSACLLLLALMATGAARAEVTSQDQVLSADLLTGWKMDSGAHMTALKLDLAPGWKTYWRSPGDAGIPPQFDWSGSQNLRAVRLHWPAPSVFRTNGMQTIGYHDQLVLPVEIVAVDPSKPVILSAQVELGVCHDICMPASLAFQAALPSPGTQDATIRAALAARPKTAKEARLKTIGCEVEPIKDGLRLTATLDLPARGGRETVAFETADPSVWVAEAVSRRQGGKLVAVTELVPPSGAPFALNRSGVTVTVIDDRGAIEIAGCPAP</sequence>
<protein>
    <recommendedName>
        <fullName evidence="2">Thiol:disulfide interchange protein DsbD N-terminal domain-containing protein</fullName>
    </recommendedName>
</protein>
<feature type="signal peptide" evidence="1">
    <location>
        <begin position="1"/>
        <end position="25"/>
    </location>
</feature>
<evidence type="ECO:0000313" key="3">
    <source>
        <dbReference type="EMBL" id="PTE13945.1"/>
    </source>
</evidence>
<name>A0A2T4J7S3_FUSBL</name>
<feature type="domain" description="Thiol:disulfide interchange protein DsbD N-terminal" evidence="2">
    <location>
        <begin position="42"/>
        <end position="146"/>
    </location>
</feature>
<reference evidence="3 4" key="1">
    <citation type="submission" date="2018-03" db="EMBL/GenBank/DDBJ databases">
        <title>Rhodobacter blasticus.</title>
        <authorList>
            <person name="Meyer T.E."/>
            <person name="Miller S."/>
            <person name="Lodha T."/>
            <person name="Gandham S."/>
            <person name="Chintalapati S."/>
            <person name="Chintalapati V.R."/>
        </authorList>
    </citation>
    <scope>NUCLEOTIDE SEQUENCE [LARGE SCALE GENOMIC DNA]</scope>
    <source>
        <strain evidence="3 4">DSM 2131</strain>
    </source>
</reference>
<dbReference type="InterPro" id="IPR028250">
    <property type="entry name" value="DsbDN"/>
</dbReference>
<evidence type="ECO:0000256" key="1">
    <source>
        <dbReference type="SAM" id="SignalP"/>
    </source>
</evidence>
<organism evidence="3 4">
    <name type="scientific">Fuscovulum blasticum DSM 2131</name>
    <dbReference type="NCBI Taxonomy" id="1188250"/>
    <lineage>
        <taxon>Bacteria</taxon>
        <taxon>Pseudomonadati</taxon>
        <taxon>Pseudomonadota</taxon>
        <taxon>Alphaproteobacteria</taxon>
        <taxon>Rhodobacterales</taxon>
        <taxon>Paracoccaceae</taxon>
        <taxon>Pseudogemmobacter</taxon>
    </lineage>
</organism>
<dbReference type="AlphaFoldDB" id="A0A2T4J7S3"/>
<keyword evidence="4" id="KW-1185">Reference proteome</keyword>
<comment type="caution">
    <text evidence="3">The sequence shown here is derived from an EMBL/GenBank/DDBJ whole genome shotgun (WGS) entry which is preliminary data.</text>
</comment>
<accession>A0A2T4J7S3</accession>